<evidence type="ECO:0000256" key="1">
    <source>
        <dbReference type="SAM" id="SignalP"/>
    </source>
</evidence>
<evidence type="ECO:0000313" key="2">
    <source>
        <dbReference type="EMBL" id="SDW91939.1"/>
    </source>
</evidence>
<keyword evidence="3" id="KW-1185">Reference proteome</keyword>
<evidence type="ECO:0000313" key="3">
    <source>
        <dbReference type="Proteomes" id="UP000199595"/>
    </source>
</evidence>
<reference evidence="2 3" key="1">
    <citation type="submission" date="2016-10" db="EMBL/GenBank/DDBJ databases">
        <authorList>
            <person name="de Groot N.N."/>
        </authorList>
    </citation>
    <scope>NUCLEOTIDE SEQUENCE [LARGE SCALE GENOMIC DNA]</scope>
    <source>
        <strain evidence="2 3">DSM 24956</strain>
    </source>
</reference>
<dbReference type="Proteomes" id="UP000199595">
    <property type="component" value="Unassembled WGS sequence"/>
</dbReference>
<protein>
    <recommendedName>
        <fullName evidence="4">DUF4836 family protein</fullName>
    </recommendedName>
</protein>
<feature type="signal peptide" evidence="1">
    <location>
        <begin position="1"/>
        <end position="18"/>
    </location>
</feature>
<evidence type="ECO:0008006" key="4">
    <source>
        <dbReference type="Google" id="ProtNLM"/>
    </source>
</evidence>
<keyword evidence="1" id="KW-0732">Signal</keyword>
<feature type="chain" id="PRO_5011490409" description="DUF4836 family protein" evidence="1">
    <location>
        <begin position="19"/>
        <end position="569"/>
    </location>
</feature>
<accession>A0A1H2XI53</accession>
<name>A0A1H2XI53_9FLAO</name>
<dbReference type="STRING" id="762486.SAMN05444411_102461"/>
<proteinExistence type="predicted"/>
<dbReference type="OrthoDB" id="1288644at2"/>
<dbReference type="AlphaFoldDB" id="A0A1H2XI53"/>
<dbReference type="RefSeq" id="WP_090121571.1">
    <property type="nucleotide sequence ID" value="NZ_FNNJ01000002.1"/>
</dbReference>
<sequence length="569" mass="65199">MKKILLIAAIFTSFVSLAQNIESKIPNSAEAVVSINADRLVELVSISEFNNYNFSKQIFKEVNRKSDDGLTITSIKDFGFNVNSKAFYFYKKTDSISYHSVLVKLTDKNKFENLIPKRSKEKIVSEVTMNILAENGSILIWNDNLLFFSGYQKDANYFSENEDRFMAVTENENKSYYSVKKKITAKWAKKYAFDIFKGNGKKSILSNKNYTASKSKNAAASVWVRNYGQLINSAMSNMAGMSSLVGLQAKSNLYGFESVTANLYFEEKAARLTTKMEVSTEWQKVFKQFYKSKMDKNFYTYFNQNDVLAYFSLSMDMQAMLEEYPALVSSMYGAMMPNFKEEMELGTDFLSLIIDEEAIGELITGDMLFVLNDFTEKEMTYKSYKYDDNYKKKEVTKTKKEVAPDFTIMIGSKKGKLLNKAANLGIKHKLIENEEGYYKVNIPQSKMPFDLYAVVKNNILFFTTSKEKISNIVNNRFVNDLGKHQKMIKNNSSIFYVNAEKMISKVPASELSRKEQGYVNYAKDNLKDAYFKASKMKGNNIYSEIKINTSGAQENSLKTIFDFLEFVSN</sequence>
<dbReference type="EMBL" id="FNNJ01000002">
    <property type="protein sequence ID" value="SDW91939.1"/>
    <property type="molecule type" value="Genomic_DNA"/>
</dbReference>
<gene>
    <name evidence="2" type="ORF">SAMN05444411_102461</name>
</gene>
<organism evidence="2 3">
    <name type="scientific">Lutibacter oricola</name>
    <dbReference type="NCBI Taxonomy" id="762486"/>
    <lineage>
        <taxon>Bacteria</taxon>
        <taxon>Pseudomonadati</taxon>
        <taxon>Bacteroidota</taxon>
        <taxon>Flavobacteriia</taxon>
        <taxon>Flavobacteriales</taxon>
        <taxon>Flavobacteriaceae</taxon>
        <taxon>Lutibacter</taxon>
    </lineage>
</organism>